<name>A0A378PLT5_9GAMM</name>
<evidence type="ECO:0000313" key="3">
    <source>
        <dbReference type="Proteomes" id="UP000076765"/>
    </source>
</evidence>
<dbReference type="AlphaFoldDB" id="A0A378PLT5"/>
<reference evidence="2 4" key="2">
    <citation type="submission" date="2018-06" db="EMBL/GenBank/DDBJ databases">
        <authorList>
            <consortium name="Pathogen Informatics"/>
            <person name="Doyle S."/>
        </authorList>
    </citation>
    <scope>NUCLEOTIDE SEQUENCE [LARGE SCALE GENOMIC DNA]</scope>
    <source>
        <strain evidence="2 4">NCTC11227</strain>
    </source>
</reference>
<dbReference type="STRING" id="29433.MOVS_05150"/>
<dbReference type="EMBL" id="UGPW01000001">
    <property type="protein sequence ID" value="STY87080.1"/>
    <property type="molecule type" value="Genomic_DNA"/>
</dbReference>
<dbReference type="KEGG" id="moi:MOVS_05150"/>
<evidence type="ECO:0000313" key="1">
    <source>
        <dbReference type="EMBL" id="ANB91466.1"/>
    </source>
</evidence>
<sequence>MNIDSKIIAFIYEHTELCSTCGKEGQRTTERVDIGGATRPYFDRANIPIGWYSSFEGVYCSEECFKKGVNQ</sequence>
<dbReference type="Proteomes" id="UP000076765">
    <property type="component" value="Chromosome"/>
</dbReference>
<keyword evidence="3" id="KW-1185">Reference proteome</keyword>
<gene>
    <name evidence="1" type="ORF">MOVS_05150</name>
    <name evidence="2" type="ORF">NCTC11227_01079</name>
</gene>
<organism evidence="2 4">
    <name type="scientific">Moraxella ovis</name>
    <dbReference type="NCBI Taxonomy" id="29433"/>
    <lineage>
        <taxon>Bacteria</taxon>
        <taxon>Pseudomonadati</taxon>
        <taxon>Pseudomonadota</taxon>
        <taxon>Gammaproteobacteria</taxon>
        <taxon>Moraxellales</taxon>
        <taxon>Moraxellaceae</taxon>
        <taxon>Moraxella</taxon>
    </lineage>
</organism>
<protein>
    <submittedName>
        <fullName evidence="2">Uncharacterized protein</fullName>
    </submittedName>
</protein>
<evidence type="ECO:0000313" key="4">
    <source>
        <dbReference type="Proteomes" id="UP000255102"/>
    </source>
</evidence>
<dbReference type="RefSeq" id="WP_063514043.1">
    <property type="nucleotide sequence ID" value="NZ_CP011158.1"/>
</dbReference>
<dbReference type="EMBL" id="CP011158">
    <property type="protein sequence ID" value="ANB91466.1"/>
    <property type="molecule type" value="Genomic_DNA"/>
</dbReference>
<accession>A0A378PLT5</accession>
<reference evidence="1 3" key="1">
    <citation type="submission" date="2015-04" db="EMBL/GenBank/DDBJ databases">
        <authorList>
            <person name="Calcutt M.J."/>
            <person name="Foecking M.F."/>
        </authorList>
    </citation>
    <scope>NUCLEOTIDE SEQUENCE [LARGE SCALE GENOMIC DNA]</scope>
    <source>
        <strain evidence="1 3">199/55</strain>
    </source>
</reference>
<evidence type="ECO:0000313" key="2">
    <source>
        <dbReference type="EMBL" id="STY87080.1"/>
    </source>
</evidence>
<dbReference type="Proteomes" id="UP000255102">
    <property type="component" value="Unassembled WGS sequence"/>
</dbReference>
<proteinExistence type="predicted"/>